<dbReference type="Proteomes" id="UP000219974">
    <property type="component" value="Unassembled WGS sequence"/>
</dbReference>
<evidence type="ECO:0000313" key="7">
    <source>
        <dbReference type="Proteomes" id="UP000069549"/>
    </source>
</evidence>
<feature type="region of interest" description="Disordered" evidence="1">
    <location>
        <begin position="212"/>
        <end position="375"/>
    </location>
</feature>
<evidence type="ECO:0000313" key="5">
    <source>
        <dbReference type="EMBL" id="SCL84911.1"/>
    </source>
</evidence>
<evidence type="ECO:0000313" key="4">
    <source>
        <dbReference type="EMBL" id="SBW38251.1"/>
    </source>
</evidence>
<dbReference type="Proteomes" id="UP000220214">
    <property type="component" value="Unassembled WGS sequence"/>
</dbReference>
<accession>A0A113SEJ5</accession>
<evidence type="ECO:0000256" key="1">
    <source>
        <dbReference type="SAM" id="MobiDB-lite"/>
    </source>
</evidence>
<sequence length="656" mass="75021">MDEKGMCELFIEADKLFNGKHVKLKKINQSSSYKQYCPNNKACSSNREGVGALGGHLFTKLYDNKSKYYEHFMMWLANKLYNLNEDNNITLSSAYNKYLENNIGNFNYWNLLRNQEDFKDTNLRYMSELYTLLKHICNTIAYYKKNKKIENLRQYSLDCLNKYRSLYKTFSGDDSHLDLLEKLKKIYDDFRTSAINDDTDEKNNIKNRLQELTPINEIDSHSTNNLKTLDSNDSNDQLEGEKKPEIPKEKSTLEEQKNPKIEGKNDEQSTELQNSVNQTPSQREEQSVTNDTSKISGNEPENSGKSQEDSEEQAVVQEKTPEKPQPEPPPGPQQQTVLSSANSESSSQQDPSTPSISPSGTEEQKQRQSTSAQEKPLTKLVTGFLNDSLKPYFLSFYDTLTEYGNRLYGSASTSLTKGYSVFIGLANYLNTQPKDSGSNLPPSDSSSSSSSTEQTKTSESSQSPTVKINSDKTDQGKSQAQVPKPVITSESSVTEVKENGTTGIDVNILKKYKPIGISIIMLLIPIALAIMYKYFPFKWRKELKKKKNMKKVINMFGENETTKRVINPTDRKKQVQIIINLSKKKQDKKLTNPSTQKKQDEKVTSSSTQKKQTKQFINSIYWGKYPLLNMYKLMETDPVPFIILYLVFIFYVYRRK</sequence>
<keyword evidence="2" id="KW-1133">Transmembrane helix</keyword>
<proteinExistence type="predicted"/>
<feature type="transmembrane region" description="Helical" evidence="2">
    <location>
        <begin position="515"/>
        <end position="535"/>
    </location>
</feature>
<dbReference type="AlphaFoldDB" id="A0A113SEJ5"/>
<reference evidence="3 7" key="1">
    <citation type="submission" date="2016-02" db="EMBL/GenBank/DDBJ databases">
        <authorList>
            <consortium name="Pathogen Informatics"/>
        </authorList>
    </citation>
    <scope>NUCLEOTIDE SEQUENCE [LARGE SCALE GENOMIC DNA]</scope>
    <source>
        <strain evidence="3 7">K173</strain>
        <strain evidence="4 10">NK65e</strain>
        <strain evidence="6 8">SP11 Antwerpcl1</strain>
        <strain evidence="5 9">SP11 RLL</strain>
    </source>
</reference>
<feature type="compositionally biased region" description="Basic and acidic residues" evidence="1">
    <location>
        <begin position="239"/>
        <end position="267"/>
    </location>
</feature>
<dbReference type="Pfam" id="PF06022">
    <property type="entry name" value="Cir_Bir_Yir"/>
    <property type="match status" value="1"/>
</dbReference>
<evidence type="ECO:0000313" key="6">
    <source>
        <dbReference type="EMBL" id="SCL84947.1"/>
    </source>
</evidence>
<dbReference type="Proteomes" id="UP000219860">
    <property type="component" value="Unassembled WGS sequence"/>
</dbReference>
<feature type="compositionally biased region" description="Low complexity" evidence="1">
    <location>
        <begin position="442"/>
        <end position="465"/>
    </location>
</feature>
<keyword evidence="2" id="KW-0472">Membrane</keyword>
<name>A0A113SEJ5_PLABE</name>
<dbReference type="OrthoDB" id="373277at2759"/>
<keyword evidence="2" id="KW-0812">Transmembrane</keyword>
<evidence type="ECO:0000313" key="3">
    <source>
        <dbReference type="EMBL" id="CXI84887.1"/>
    </source>
</evidence>
<dbReference type="EMBL" id="LT160032">
    <property type="protein sequence ID" value="CXI84887.1"/>
    <property type="molecule type" value="Genomic_DNA"/>
</dbReference>
<dbReference type="VEuPathDB" id="PlasmoDB:PBANKA_1146761"/>
<feature type="region of interest" description="Disordered" evidence="1">
    <location>
        <begin position="585"/>
        <end position="608"/>
    </location>
</feature>
<evidence type="ECO:0000313" key="10">
    <source>
        <dbReference type="Proteomes" id="UP000220214"/>
    </source>
</evidence>
<gene>
    <name evidence="3" type="ORF">PBK173_000360200</name>
    <name evidence="4" type="ORF">PBNK65E_000508700</name>
    <name evidence="6" type="ORF">PBSP11A_000508200</name>
    <name evidence="5" type="ORF">PBSP11RLL_000517300</name>
</gene>
<evidence type="ECO:0000256" key="2">
    <source>
        <dbReference type="SAM" id="Phobius"/>
    </source>
</evidence>
<dbReference type="InterPro" id="IPR006477">
    <property type="entry name" value="Yir_bir_cir"/>
</dbReference>
<dbReference type="EMBL" id="FMIH01000245">
    <property type="protein sequence ID" value="SCL84911.1"/>
    <property type="molecule type" value="Genomic_DNA"/>
</dbReference>
<dbReference type="Proteomes" id="UP000069549">
    <property type="component" value="Chromosome 12"/>
</dbReference>
<feature type="region of interest" description="Disordered" evidence="1">
    <location>
        <begin position="433"/>
        <end position="494"/>
    </location>
</feature>
<feature type="compositionally biased region" description="Low complexity" evidence="1">
    <location>
        <begin position="333"/>
        <end position="359"/>
    </location>
</feature>
<feature type="compositionally biased region" description="Polar residues" evidence="1">
    <location>
        <begin position="270"/>
        <end position="305"/>
    </location>
</feature>
<organism evidence="3 7">
    <name type="scientific">Plasmodium berghei</name>
    <dbReference type="NCBI Taxonomy" id="5821"/>
    <lineage>
        <taxon>Eukaryota</taxon>
        <taxon>Sar</taxon>
        <taxon>Alveolata</taxon>
        <taxon>Apicomplexa</taxon>
        <taxon>Aconoidasida</taxon>
        <taxon>Haemosporida</taxon>
        <taxon>Plasmodiidae</taxon>
        <taxon>Plasmodium</taxon>
        <taxon>Plasmodium (Vinckeia)</taxon>
    </lineage>
</organism>
<evidence type="ECO:0000313" key="8">
    <source>
        <dbReference type="Proteomes" id="UP000219860"/>
    </source>
</evidence>
<feature type="compositionally biased region" description="Polar residues" evidence="1">
    <location>
        <begin position="221"/>
        <end position="237"/>
    </location>
</feature>
<evidence type="ECO:0000313" key="9">
    <source>
        <dbReference type="Proteomes" id="UP000219974"/>
    </source>
</evidence>
<dbReference type="EMBL" id="FMII01000201">
    <property type="protein sequence ID" value="SCL84947.1"/>
    <property type="molecule type" value="Genomic_DNA"/>
</dbReference>
<dbReference type="EMBL" id="FLVA01000168">
    <property type="protein sequence ID" value="SBW38251.1"/>
    <property type="molecule type" value="Genomic_DNA"/>
</dbReference>
<protein>
    <submittedName>
        <fullName evidence="3">BIR protein</fullName>
    </submittedName>
</protein>
<feature type="transmembrane region" description="Helical" evidence="2">
    <location>
        <begin position="638"/>
        <end position="654"/>
    </location>
</feature>